<evidence type="ECO:0000313" key="3">
    <source>
        <dbReference type="Proteomes" id="UP000320672"/>
    </source>
</evidence>
<proteinExistence type="predicted"/>
<dbReference type="InterPro" id="IPR046607">
    <property type="entry name" value="DUF6666"/>
</dbReference>
<gene>
    <name evidence="2" type="ORF">FF011L_24950</name>
</gene>
<dbReference type="Pfam" id="PF20371">
    <property type="entry name" value="DUF6666"/>
    <property type="match status" value="1"/>
</dbReference>
<dbReference type="KEGG" id="rml:FF011L_24950"/>
<feature type="region of interest" description="Disordered" evidence="1">
    <location>
        <begin position="52"/>
        <end position="72"/>
    </location>
</feature>
<sequence length="538" mass="57475">MEWLSRNGLKIATRGCWGCAFALLTGIASSHSSFGEDSSYASRQIDLQHATPVTATQKVRSDADEDLMIPRPPADESTVQRVVYRDQRTKAVPAPAVRRKPVVSRTSHTTNRNRTTRASQPTNNQPQPLFGRLGGSKPASVSRRPSVVRQAAHGQLNAAPIPNGLQPASYYGQGPSCGIEASCGCDGPVCSCEPACGAEGYCSGSCGGTCGGGPGGIFEPACGVEGFACGQPGCDSCGSAVYGASCGVGPGCGTAECVPLFLPILPINWCRFEFFAGVQGFTGAPNFAAGGLLNDRSGAGSFGFHEGLNESRSLKPIIGIDWGAQLGFRTTQNNLEKTPFSNDQRNQVFVTGGFFRRVDYGLQMGMVIDYLSDDWYYNANLAQLRGEFSWKTGTCHEFGYRFTGGVSDSSSRTALIDDTGATVMGLLSLEATDQHRFFYRRDLGGDGYVDGFIGTTDNEDTLFGIIASTPMRGRWGLRGGFTYLNPGDGERTFGVHEENWNVSMSVVWRPCGATGKCDGYNRPLFNVADNGTFLVDTQ</sequence>
<name>A0A517MFQ7_9BACT</name>
<feature type="compositionally biased region" description="Polar residues" evidence="1">
    <location>
        <begin position="118"/>
        <end position="127"/>
    </location>
</feature>
<evidence type="ECO:0000256" key="1">
    <source>
        <dbReference type="SAM" id="MobiDB-lite"/>
    </source>
</evidence>
<evidence type="ECO:0000313" key="2">
    <source>
        <dbReference type="EMBL" id="QDS93722.1"/>
    </source>
</evidence>
<feature type="region of interest" description="Disordered" evidence="1">
    <location>
        <begin position="86"/>
        <end position="141"/>
    </location>
</feature>
<organism evidence="2 3">
    <name type="scientific">Roseimaritima multifibrata</name>
    <dbReference type="NCBI Taxonomy" id="1930274"/>
    <lineage>
        <taxon>Bacteria</taxon>
        <taxon>Pseudomonadati</taxon>
        <taxon>Planctomycetota</taxon>
        <taxon>Planctomycetia</taxon>
        <taxon>Pirellulales</taxon>
        <taxon>Pirellulaceae</taxon>
        <taxon>Roseimaritima</taxon>
    </lineage>
</organism>
<dbReference type="EMBL" id="CP036262">
    <property type="protein sequence ID" value="QDS93722.1"/>
    <property type="molecule type" value="Genomic_DNA"/>
</dbReference>
<feature type="compositionally biased region" description="Low complexity" evidence="1">
    <location>
        <begin position="103"/>
        <end position="117"/>
    </location>
</feature>
<dbReference type="AlphaFoldDB" id="A0A517MFQ7"/>
<dbReference type="OrthoDB" id="280162at2"/>
<accession>A0A517MFQ7</accession>
<dbReference type="RefSeq" id="WP_145351831.1">
    <property type="nucleotide sequence ID" value="NZ_CP036262.1"/>
</dbReference>
<dbReference type="Proteomes" id="UP000320672">
    <property type="component" value="Chromosome"/>
</dbReference>
<protein>
    <submittedName>
        <fullName evidence="2">Uncharacterized protein</fullName>
    </submittedName>
</protein>
<keyword evidence="3" id="KW-1185">Reference proteome</keyword>
<reference evidence="2 3" key="1">
    <citation type="submission" date="2019-02" db="EMBL/GenBank/DDBJ databases">
        <title>Deep-cultivation of Planctomycetes and their phenomic and genomic characterization uncovers novel biology.</title>
        <authorList>
            <person name="Wiegand S."/>
            <person name="Jogler M."/>
            <person name="Boedeker C."/>
            <person name="Pinto D."/>
            <person name="Vollmers J."/>
            <person name="Rivas-Marin E."/>
            <person name="Kohn T."/>
            <person name="Peeters S.H."/>
            <person name="Heuer A."/>
            <person name="Rast P."/>
            <person name="Oberbeckmann S."/>
            <person name="Bunk B."/>
            <person name="Jeske O."/>
            <person name="Meyerdierks A."/>
            <person name="Storesund J.E."/>
            <person name="Kallscheuer N."/>
            <person name="Luecker S."/>
            <person name="Lage O.M."/>
            <person name="Pohl T."/>
            <person name="Merkel B.J."/>
            <person name="Hornburger P."/>
            <person name="Mueller R.-W."/>
            <person name="Bruemmer F."/>
            <person name="Labrenz M."/>
            <person name="Spormann A.M."/>
            <person name="Op den Camp H."/>
            <person name="Overmann J."/>
            <person name="Amann R."/>
            <person name="Jetten M.S.M."/>
            <person name="Mascher T."/>
            <person name="Medema M.H."/>
            <person name="Devos D.P."/>
            <person name="Kaster A.-K."/>
            <person name="Ovreas L."/>
            <person name="Rohde M."/>
            <person name="Galperin M.Y."/>
            <person name="Jogler C."/>
        </authorList>
    </citation>
    <scope>NUCLEOTIDE SEQUENCE [LARGE SCALE GENOMIC DNA]</scope>
    <source>
        <strain evidence="2 3">FF011L</strain>
    </source>
</reference>